<evidence type="ECO:0000256" key="6">
    <source>
        <dbReference type="PIRSR" id="PIRSR613078-2"/>
    </source>
</evidence>
<feature type="binding site" evidence="6">
    <location>
        <position position="57"/>
    </location>
    <ligand>
        <name>substrate</name>
    </ligand>
</feature>
<dbReference type="PANTHER" id="PTHR11931">
    <property type="entry name" value="PHOSPHOGLYCERATE MUTASE"/>
    <property type="match status" value="1"/>
</dbReference>
<dbReference type="Pfam" id="PF00300">
    <property type="entry name" value="His_Phos_1"/>
    <property type="match status" value="1"/>
</dbReference>
<evidence type="ECO:0000256" key="7">
    <source>
        <dbReference type="PIRSR" id="PIRSR613078-3"/>
    </source>
</evidence>
<dbReference type="EMBL" id="JAAZKV010000012">
    <property type="protein sequence ID" value="NMA44488.1"/>
    <property type="molecule type" value="Genomic_DNA"/>
</dbReference>
<keyword evidence="4" id="KW-0413">Isomerase</keyword>
<comment type="similarity">
    <text evidence="1">Belongs to the phosphoglycerate mutase family. BPG-dependent PGAM subfamily.</text>
</comment>
<evidence type="ECO:0000256" key="3">
    <source>
        <dbReference type="ARBA" id="ARBA00023152"/>
    </source>
</evidence>
<protein>
    <recommendedName>
        <fullName evidence="2">phosphoglycerate mutase (2,3-diphosphoglycerate-dependent)</fullName>
        <ecNumber evidence="2">5.4.2.11</ecNumber>
    </recommendedName>
</protein>
<proteinExistence type="inferred from homology"/>
<dbReference type="SUPFAM" id="SSF53254">
    <property type="entry name" value="Phosphoglycerate mutase-like"/>
    <property type="match status" value="1"/>
</dbReference>
<evidence type="ECO:0000256" key="1">
    <source>
        <dbReference type="ARBA" id="ARBA00006717"/>
    </source>
</evidence>
<gene>
    <name evidence="8" type="ORF">GX950_01590</name>
</gene>
<feature type="binding site" evidence="6">
    <location>
        <position position="93"/>
    </location>
    <ligand>
        <name>substrate</name>
    </ligand>
</feature>
<reference evidence="8 9" key="1">
    <citation type="journal article" date="2020" name="Biotechnol. Biofuels">
        <title>New insights from the biogas microbiome by comprehensive genome-resolved metagenomics of nearly 1600 species originating from multiple anaerobic digesters.</title>
        <authorList>
            <person name="Campanaro S."/>
            <person name="Treu L."/>
            <person name="Rodriguez-R L.M."/>
            <person name="Kovalovszki A."/>
            <person name="Ziels R.M."/>
            <person name="Maus I."/>
            <person name="Zhu X."/>
            <person name="Kougias P.G."/>
            <person name="Basile A."/>
            <person name="Luo G."/>
            <person name="Schluter A."/>
            <person name="Konstantinidis K.T."/>
            <person name="Angelidaki I."/>
        </authorList>
    </citation>
    <scope>NUCLEOTIDE SEQUENCE [LARGE SCALE GENOMIC DNA]</scope>
    <source>
        <strain evidence="8">AS22ysBPME_79</strain>
    </source>
</reference>
<dbReference type="Proteomes" id="UP000526302">
    <property type="component" value="Unassembled WGS sequence"/>
</dbReference>
<dbReference type="InterPro" id="IPR013078">
    <property type="entry name" value="His_Pase_superF_clade-1"/>
</dbReference>
<dbReference type="CDD" id="cd07067">
    <property type="entry name" value="HP_PGM_like"/>
    <property type="match status" value="1"/>
</dbReference>
<dbReference type="SMART" id="SM00855">
    <property type="entry name" value="PGAM"/>
    <property type="match status" value="1"/>
</dbReference>
<dbReference type="InterPro" id="IPR029033">
    <property type="entry name" value="His_PPase_superfam"/>
</dbReference>
<dbReference type="GO" id="GO:0006096">
    <property type="term" value="P:glycolytic process"/>
    <property type="evidence" value="ECO:0007669"/>
    <property type="project" value="UniProtKB-KW"/>
</dbReference>
<evidence type="ECO:0000256" key="4">
    <source>
        <dbReference type="ARBA" id="ARBA00023235"/>
    </source>
</evidence>
<evidence type="ECO:0000313" key="9">
    <source>
        <dbReference type="Proteomes" id="UP000526302"/>
    </source>
</evidence>
<name>A0A7K4BZ38_9ARCH</name>
<evidence type="ECO:0000256" key="2">
    <source>
        <dbReference type="ARBA" id="ARBA00012028"/>
    </source>
</evidence>
<evidence type="ECO:0000256" key="5">
    <source>
        <dbReference type="PIRSR" id="PIRSR613078-1"/>
    </source>
</evidence>
<organism evidence="8 9">
    <name type="scientific">Candidatus Iainarchaeum sp</name>
    <dbReference type="NCBI Taxonomy" id="3101447"/>
    <lineage>
        <taxon>Archaea</taxon>
        <taxon>Candidatus Iainarchaeota</taxon>
        <taxon>Candidatus Iainarchaeia</taxon>
        <taxon>Candidatus Iainarchaeales</taxon>
        <taxon>Candidatus Iainarchaeaceae</taxon>
        <taxon>Candidatus Iainarchaeum</taxon>
    </lineage>
</organism>
<dbReference type="PIRSF" id="PIRSF000709">
    <property type="entry name" value="6PFK_2-Ptase"/>
    <property type="match status" value="1"/>
</dbReference>
<dbReference type="InterPro" id="IPR005952">
    <property type="entry name" value="Phosphogly_mut1"/>
</dbReference>
<feature type="binding site" evidence="6">
    <location>
        <begin position="82"/>
        <end position="85"/>
    </location>
    <ligand>
        <name>substrate</name>
    </ligand>
</feature>
<comment type="caution">
    <text evidence="8">The sequence shown here is derived from an EMBL/GenBank/DDBJ whole genome shotgun (WGS) entry which is preliminary data.</text>
</comment>
<feature type="site" description="Transition state stabilizer" evidence="7">
    <location>
        <position position="151"/>
    </location>
</feature>
<feature type="active site" description="Tele-phosphohistidine intermediate" evidence="5">
    <location>
        <position position="10"/>
    </location>
</feature>
<dbReference type="Gene3D" id="3.40.50.1240">
    <property type="entry name" value="Phosphoglycerate mutase-like"/>
    <property type="match status" value="1"/>
</dbReference>
<dbReference type="GO" id="GO:0004619">
    <property type="term" value="F:phosphoglycerate mutase activity"/>
    <property type="evidence" value="ECO:0007669"/>
    <property type="project" value="UniProtKB-EC"/>
</dbReference>
<keyword evidence="3" id="KW-0324">Glycolysis</keyword>
<accession>A0A7K4BZ38</accession>
<dbReference type="AlphaFoldDB" id="A0A7K4BZ38"/>
<sequence length="188" mass="22005">MELAIYLFRHGHVTDKNIFCGWLDLPLSKKGIKEAQTLAKKLSKEKIDVGFCSDQIRGKQCLAEVLKYHKNAKVIVDVRICERNYGELTGHKKEEFKSKFPKEYEEIHRGYNANIPSGENFSDVSKRVFSFMNDLFEFMQKEKCNVAISAHTNSLRLIQEYMENLSKEEATKLEHKPENYKKYVINFE</sequence>
<feature type="active site" description="Proton donor/acceptor" evidence="5">
    <location>
        <position position="82"/>
    </location>
</feature>
<evidence type="ECO:0000313" key="8">
    <source>
        <dbReference type="EMBL" id="NMA44488.1"/>
    </source>
</evidence>
<dbReference type="EC" id="5.4.2.11" evidence="2"/>